<dbReference type="AlphaFoldDB" id="A0A074Y7P7"/>
<protein>
    <submittedName>
        <fullName evidence="1">Uncharacterized protein</fullName>
    </submittedName>
</protein>
<keyword evidence="2" id="KW-1185">Reference proteome</keyword>
<proteinExistence type="predicted"/>
<dbReference type="InParanoid" id="A0A074Y7P7"/>
<dbReference type="EMBL" id="KL584764">
    <property type="protein sequence ID" value="KEQ93808.1"/>
    <property type="molecule type" value="Genomic_DNA"/>
</dbReference>
<gene>
    <name evidence="1" type="ORF">AUEXF2481DRAFT_306876</name>
</gene>
<evidence type="ECO:0000313" key="1">
    <source>
        <dbReference type="EMBL" id="KEQ93808.1"/>
    </source>
</evidence>
<name>A0A074Y7P7_AURSE</name>
<organism evidence="1 2">
    <name type="scientific">Aureobasidium subglaciale (strain EXF-2481)</name>
    <name type="common">Aureobasidium pullulans var. subglaciale</name>
    <dbReference type="NCBI Taxonomy" id="1043005"/>
    <lineage>
        <taxon>Eukaryota</taxon>
        <taxon>Fungi</taxon>
        <taxon>Dikarya</taxon>
        <taxon>Ascomycota</taxon>
        <taxon>Pezizomycotina</taxon>
        <taxon>Dothideomycetes</taxon>
        <taxon>Dothideomycetidae</taxon>
        <taxon>Dothideales</taxon>
        <taxon>Saccotheciaceae</taxon>
        <taxon>Aureobasidium</taxon>
    </lineage>
</organism>
<dbReference type="HOGENOM" id="CLU_1959161_0_0_1"/>
<accession>A0A074Y7P7</accession>
<dbReference type="GeneID" id="25364239"/>
<sequence>MVKYNDERGPLHALYVACSHVISSGGRTSTLGTLIIPLDVYAAKRRYAQWYPRLRHLRHPSLVIFLRIALEVVTIVEGLSQYPIRCRMAGTMLHGTKKLKNLPWRPSLTYLFVNCCHIDDDYLHEEHS</sequence>
<dbReference type="Proteomes" id="UP000030641">
    <property type="component" value="Unassembled WGS sequence"/>
</dbReference>
<evidence type="ECO:0000313" key="2">
    <source>
        <dbReference type="Proteomes" id="UP000030641"/>
    </source>
</evidence>
<dbReference type="RefSeq" id="XP_013342416.1">
    <property type="nucleotide sequence ID" value="XM_013486962.1"/>
</dbReference>
<reference evidence="1 2" key="1">
    <citation type="journal article" date="2014" name="BMC Genomics">
        <title>Genome sequencing of four Aureobasidium pullulans varieties: biotechnological potential, stress tolerance, and description of new species.</title>
        <authorList>
            <person name="Gostin Ar C."/>
            <person name="Ohm R.A."/>
            <person name="Kogej T."/>
            <person name="Sonjak S."/>
            <person name="Turk M."/>
            <person name="Zajc J."/>
            <person name="Zalar P."/>
            <person name="Grube M."/>
            <person name="Sun H."/>
            <person name="Han J."/>
            <person name="Sharma A."/>
            <person name="Chiniquy J."/>
            <person name="Ngan C.Y."/>
            <person name="Lipzen A."/>
            <person name="Barry K."/>
            <person name="Grigoriev I.V."/>
            <person name="Gunde-Cimerman N."/>
        </authorList>
    </citation>
    <scope>NUCLEOTIDE SEQUENCE [LARGE SCALE GENOMIC DNA]</scope>
    <source>
        <strain evidence="1 2">EXF-2481</strain>
    </source>
</reference>